<evidence type="ECO:0000256" key="7">
    <source>
        <dbReference type="ARBA" id="ARBA00023002"/>
    </source>
</evidence>
<dbReference type="EMBL" id="JBGMDY010000011">
    <property type="protein sequence ID" value="KAL2318358.1"/>
    <property type="molecule type" value="Genomic_DNA"/>
</dbReference>
<dbReference type="PANTHER" id="PTHR31155">
    <property type="entry name" value="ACYL- ACYL-CARRIER-PROTEIN DESATURASE-RELATED"/>
    <property type="match status" value="1"/>
</dbReference>
<evidence type="ECO:0000256" key="9">
    <source>
        <dbReference type="ARBA" id="ARBA00023098"/>
    </source>
</evidence>
<evidence type="ECO:0000256" key="1">
    <source>
        <dbReference type="ARBA" id="ARBA00001954"/>
    </source>
</evidence>
<dbReference type="Gene3D" id="1.10.620.20">
    <property type="entry name" value="Ribonucleotide Reductase, subunit A"/>
    <property type="match status" value="1"/>
</dbReference>
<keyword evidence="3" id="KW-0444">Lipid biosynthesis</keyword>
<keyword evidence="9" id="KW-0443">Lipid metabolism</keyword>
<keyword evidence="10" id="KW-0275">Fatty acid biosynthesis</keyword>
<gene>
    <name evidence="11" type="ORF">Fmac_032234</name>
</gene>
<evidence type="ECO:0000313" key="12">
    <source>
        <dbReference type="Proteomes" id="UP001603857"/>
    </source>
</evidence>
<evidence type="ECO:0000256" key="5">
    <source>
        <dbReference type="ARBA" id="ARBA00022832"/>
    </source>
</evidence>
<evidence type="ECO:0000256" key="6">
    <source>
        <dbReference type="ARBA" id="ARBA00022946"/>
    </source>
</evidence>
<evidence type="ECO:0000313" key="11">
    <source>
        <dbReference type="EMBL" id="KAL2318358.1"/>
    </source>
</evidence>
<keyword evidence="5" id="KW-0276">Fatty acid metabolism</keyword>
<dbReference type="GO" id="GO:0016491">
    <property type="term" value="F:oxidoreductase activity"/>
    <property type="evidence" value="ECO:0007669"/>
    <property type="project" value="UniProtKB-KW"/>
</dbReference>
<evidence type="ECO:0000256" key="10">
    <source>
        <dbReference type="ARBA" id="ARBA00023160"/>
    </source>
</evidence>
<dbReference type="PANTHER" id="PTHR31155:SF31">
    <property type="entry name" value="STEAROYL-[ACYL-CARRIER-PROTEIN] 9-DESATURASE 6, CHLOROPLASTIC"/>
    <property type="match status" value="1"/>
</dbReference>
<dbReference type="InterPro" id="IPR009078">
    <property type="entry name" value="Ferritin-like_SF"/>
</dbReference>
<comment type="cofactor">
    <cofactor evidence="1">
        <name>Fe(2+)</name>
        <dbReference type="ChEBI" id="CHEBI:29033"/>
    </cofactor>
</comment>
<dbReference type="InterPro" id="IPR012348">
    <property type="entry name" value="RNR-like"/>
</dbReference>
<dbReference type="Pfam" id="PF03405">
    <property type="entry name" value="FA_desaturase_2"/>
    <property type="match status" value="1"/>
</dbReference>
<sequence>MMEKKISMPAHLMYDGEDPRLFEHFSAVAQRTSVYTANDYADILEFLIRQWRLEELEGLIVRIFYESRLMVLMRIFLTPSHN</sequence>
<keyword evidence="7" id="KW-0560">Oxidoreductase</keyword>
<dbReference type="Proteomes" id="UP001603857">
    <property type="component" value="Unassembled WGS sequence"/>
</dbReference>
<dbReference type="InterPro" id="IPR005067">
    <property type="entry name" value="Fatty_acid_desaturase-2"/>
</dbReference>
<keyword evidence="6" id="KW-0809">Transit peptide</keyword>
<dbReference type="GO" id="GO:0006633">
    <property type="term" value="P:fatty acid biosynthetic process"/>
    <property type="evidence" value="ECO:0007669"/>
    <property type="project" value="UniProtKB-KW"/>
</dbReference>
<accession>A0ABD1L4A9</accession>
<proteinExistence type="inferred from homology"/>
<evidence type="ECO:0000256" key="4">
    <source>
        <dbReference type="ARBA" id="ARBA00022723"/>
    </source>
</evidence>
<keyword evidence="4" id="KW-0479">Metal-binding</keyword>
<name>A0ABD1L4A9_9FABA</name>
<protein>
    <submittedName>
        <fullName evidence="11">Uncharacterized protein</fullName>
    </submittedName>
</protein>
<keyword evidence="12" id="KW-1185">Reference proteome</keyword>
<evidence type="ECO:0000256" key="2">
    <source>
        <dbReference type="ARBA" id="ARBA00008749"/>
    </source>
</evidence>
<dbReference type="SUPFAM" id="SSF47240">
    <property type="entry name" value="Ferritin-like"/>
    <property type="match status" value="1"/>
</dbReference>
<comment type="similarity">
    <text evidence="2">Belongs to the fatty acid desaturase type 2 family.</text>
</comment>
<reference evidence="11 12" key="1">
    <citation type="submission" date="2024-08" db="EMBL/GenBank/DDBJ databases">
        <title>Insights into the chromosomal genome structure of Flemingia macrophylla.</title>
        <authorList>
            <person name="Ding Y."/>
            <person name="Zhao Y."/>
            <person name="Bi W."/>
            <person name="Wu M."/>
            <person name="Zhao G."/>
            <person name="Gong Y."/>
            <person name="Li W."/>
            <person name="Zhang P."/>
        </authorList>
    </citation>
    <scope>NUCLEOTIDE SEQUENCE [LARGE SCALE GENOMIC DNA]</scope>
    <source>
        <strain evidence="11">DYQJB</strain>
        <tissue evidence="11">Leaf</tissue>
    </source>
</reference>
<comment type="caution">
    <text evidence="11">The sequence shown here is derived from an EMBL/GenBank/DDBJ whole genome shotgun (WGS) entry which is preliminary data.</text>
</comment>
<keyword evidence="8" id="KW-0408">Iron</keyword>
<dbReference type="AlphaFoldDB" id="A0ABD1L4A9"/>
<evidence type="ECO:0000256" key="8">
    <source>
        <dbReference type="ARBA" id="ARBA00023004"/>
    </source>
</evidence>
<organism evidence="11 12">
    <name type="scientific">Flemingia macrophylla</name>
    <dbReference type="NCBI Taxonomy" id="520843"/>
    <lineage>
        <taxon>Eukaryota</taxon>
        <taxon>Viridiplantae</taxon>
        <taxon>Streptophyta</taxon>
        <taxon>Embryophyta</taxon>
        <taxon>Tracheophyta</taxon>
        <taxon>Spermatophyta</taxon>
        <taxon>Magnoliopsida</taxon>
        <taxon>eudicotyledons</taxon>
        <taxon>Gunneridae</taxon>
        <taxon>Pentapetalae</taxon>
        <taxon>rosids</taxon>
        <taxon>fabids</taxon>
        <taxon>Fabales</taxon>
        <taxon>Fabaceae</taxon>
        <taxon>Papilionoideae</taxon>
        <taxon>50 kb inversion clade</taxon>
        <taxon>NPAAA clade</taxon>
        <taxon>indigoferoid/millettioid clade</taxon>
        <taxon>Phaseoleae</taxon>
        <taxon>Flemingia</taxon>
    </lineage>
</organism>
<evidence type="ECO:0000256" key="3">
    <source>
        <dbReference type="ARBA" id="ARBA00022516"/>
    </source>
</evidence>
<dbReference type="GO" id="GO:0046872">
    <property type="term" value="F:metal ion binding"/>
    <property type="evidence" value="ECO:0007669"/>
    <property type="project" value="UniProtKB-KW"/>
</dbReference>